<protein>
    <submittedName>
        <fullName evidence="1">Uncharacterized protein</fullName>
    </submittedName>
</protein>
<reference evidence="1" key="1">
    <citation type="submission" date="2020-05" db="EMBL/GenBank/DDBJ databases">
        <title>Phylogenomic resolution of chytrid fungi.</title>
        <authorList>
            <person name="Stajich J.E."/>
            <person name="Amses K."/>
            <person name="Simmons R."/>
            <person name="Seto K."/>
            <person name="Myers J."/>
            <person name="Bonds A."/>
            <person name="Quandt C.A."/>
            <person name="Barry K."/>
            <person name="Liu P."/>
            <person name="Grigoriev I."/>
            <person name="Longcore J.E."/>
            <person name="James T.Y."/>
        </authorList>
    </citation>
    <scope>NUCLEOTIDE SEQUENCE</scope>
    <source>
        <strain evidence="1">JEL0318</strain>
    </source>
</reference>
<keyword evidence="2" id="KW-1185">Reference proteome</keyword>
<evidence type="ECO:0000313" key="2">
    <source>
        <dbReference type="Proteomes" id="UP001212841"/>
    </source>
</evidence>
<dbReference type="EMBL" id="JADGJD010000011">
    <property type="protein sequence ID" value="KAJ3057112.1"/>
    <property type="molecule type" value="Genomic_DNA"/>
</dbReference>
<organism evidence="1 2">
    <name type="scientific">Rhizophlyctis rosea</name>
    <dbReference type="NCBI Taxonomy" id="64517"/>
    <lineage>
        <taxon>Eukaryota</taxon>
        <taxon>Fungi</taxon>
        <taxon>Fungi incertae sedis</taxon>
        <taxon>Chytridiomycota</taxon>
        <taxon>Chytridiomycota incertae sedis</taxon>
        <taxon>Chytridiomycetes</taxon>
        <taxon>Rhizophlyctidales</taxon>
        <taxon>Rhizophlyctidaceae</taxon>
        <taxon>Rhizophlyctis</taxon>
    </lineage>
</organism>
<comment type="caution">
    <text evidence="1">The sequence shown here is derived from an EMBL/GenBank/DDBJ whole genome shotgun (WGS) entry which is preliminary data.</text>
</comment>
<gene>
    <name evidence="1" type="ORF">HK097_000576</name>
</gene>
<sequence>MSLKAEIFALNGLHGESITEYIKYLTLRNRDYSAWLKISAVLSDLSSAEKSHPTRSTSLRQWAKLGFEFALDIYNRTPRSDNAIAQRNKDLEYKRIQEALSGLGDCEGQPDDECLRDYLGLSQDHVGFLRTRLSSEVVDEVDTAEKAVRDL</sequence>
<evidence type="ECO:0000313" key="1">
    <source>
        <dbReference type="EMBL" id="KAJ3057112.1"/>
    </source>
</evidence>
<proteinExistence type="predicted"/>
<dbReference type="Proteomes" id="UP001212841">
    <property type="component" value="Unassembled WGS sequence"/>
</dbReference>
<accession>A0AAD5SKN7</accession>
<name>A0AAD5SKN7_9FUNG</name>
<dbReference type="AlphaFoldDB" id="A0AAD5SKN7"/>